<dbReference type="InterPro" id="IPR014917">
    <property type="entry name" value="DUF1800"/>
</dbReference>
<evidence type="ECO:0000256" key="1">
    <source>
        <dbReference type="SAM" id="MobiDB-lite"/>
    </source>
</evidence>
<organism evidence="2 3">
    <name type="scientific">Thalassiosira oceanica</name>
    <name type="common">Marine diatom</name>
    <dbReference type="NCBI Taxonomy" id="159749"/>
    <lineage>
        <taxon>Eukaryota</taxon>
        <taxon>Sar</taxon>
        <taxon>Stramenopiles</taxon>
        <taxon>Ochrophyta</taxon>
        <taxon>Bacillariophyta</taxon>
        <taxon>Coscinodiscophyceae</taxon>
        <taxon>Thalassiosirophycidae</taxon>
        <taxon>Thalassiosirales</taxon>
        <taxon>Thalassiosiraceae</taxon>
        <taxon>Thalassiosira</taxon>
    </lineage>
</organism>
<evidence type="ECO:0000313" key="3">
    <source>
        <dbReference type="Proteomes" id="UP000266841"/>
    </source>
</evidence>
<gene>
    <name evidence="2" type="ORF">THAOC_32959</name>
</gene>
<dbReference type="OrthoDB" id="411021at2759"/>
<dbReference type="Proteomes" id="UP000266841">
    <property type="component" value="Unassembled WGS sequence"/>
</dbReference>
<dbReference type="Gene3D" id="2.60.120.260">
    <property type="entry name" value="Galactose-binding domain-like"/>
    <property type="match status" value="1"/>
</dbReference>
<name>K0RH85_THAOC</name>
<feature type="non-terminal residue" evidence="2">
    <location>
        <position position="1"/>
    </location>
</feature>
<keyword evidence="3" id="KW-1185">Reference proteome</keyword>
<dbReference type="Pfam" id="PF08811">
    <property type="entry name" value="DUF1800"/>
    <property type="match status" value="1"/>
</dbReference>
<protein>
    <submittedName>
        <fullName evidence="2">Uncharacterized protein</fullName>
    </submittedName>
</protein>
<reference evidence="2 3" key="1">
    <citation type="journal article" date="2012" name="Genome Biol.">
        <title>Genome and low-iron response of an oceanic diatom adapted to chronic iron limitation.</title>
        <authorList>
            <person name="Lommer M."/>
            <person name="Specht M."/>
            <person name="Roy A.S."/>
            <person name="Kraemer L."/>
            <person name="Andreson R."/>
            <person name="Gutowska M.A."/>
            <person name="Wolf J."/>
            <person name="Bergner S.V."/>
            <person name="Schilhabel M.B."/>
            <person name="Klostermeier U.C."/>
            <person name="Beiko R.G."/>
            <person name="Rosenstiel P."/>
            <person name="Hippler M."/>
            <person name="Laroche J."/>
        </authorList>
    </citation>
    <scope>NUCLEOTIDE SEQUENCE [LARGE SCALE GENOMIC DNA]</scope>
    <source>
        <strain evidence="2 3">CCMP1005</strain>
    </source>
</reference>
<dbReference type="PANTHER" id="PTHR43737:SF1">
    <property type="entry name" value="DUF1501 DOMAIN-CONTAINING PROTEIN"/>
    <property type="match status" value="1"/>
</dbReference>
<evidence type="ECO:0000313" key="2">
    <source>
        <dbReference type="EMBL" id="EJK48261.1"/>
    </source>
</evidence>
<sequence length="2000" mass="214144">NWDDIPGCSGNGTQWTDYCLPKQEGVLWLLSDNPVPDLRPNGLGLCEGDDECAGDLKCYHRNEFEPVPGCAGTGAESKSNSLFLRISSGLNQTEMPSDRDYCAVQSAGELWHVGENNSTMTVDERIGRKLRACESECDGDSDCEDGLICYQANGVDAYFPGCESGGAPLNNHDYCVNPSDSKKLLFMPTGGWTDSWMTTEPLRLTLNAGDNTIRIEVPPGANQAPHIDYLGIEQPLAAPTSSATFRNPPHFMGLQLNSVAWQRTEQMGEQNIRDAQYQTEAVLDHYFYQSNVAPFICVRLIQRLAGISNPGKHHMKSCVDAFRSGDYESGDETFGSSEYGDLEATAAAILLHRDATDSTLLLDPSYGSLREPLLKVMALMRSMQYETQFADNLPGPPFAQDFQLRLYRLHEKIGQNSYEFPTVFSWFLPEFVADSGPALAAQLVSPESLILTMPNAIGMLNGMFSLIKYGLSNCYDGFGTDPSIGRTCLNSRNFFGFYGRYARSFGRLTYVPDGATIEDWVDDLALMLTSGRLSDASRAEIVSSCSQGVHLAGVGNNGYRPDRYPLGVCQGDCDNDSECSGDLVCFSRAGFVPVPGCIGSGAGGWDYCIDPDCCGISGALEYIGNDNDDWLGTHPNGLGLCEGDCDTDNECEGDLICFQRSGFTQVPGCSGDGVNNIDYCIDPSCPSSDLSCSLQHVPDAEKKEDATRCIQQLILTTSEFQSNNIVTHSGQDRSYTEPQANDDESYKALVYIFLAGGADSYSMLSPYTCANAPDGTDTYEEFRDIRGRRTYVNDEGATISVEGVGLPRDRLLPIDGNNPDQPCSVFGIHENLPALRDLYNDGDLGWVANAGLLSMPSDRTNYRGNNPTQLFAHNAMQDDSKRNDLFDFFAGSGVIGRMADILNIDKGIPTNTFSISGSQILLVGEGGYGGPTPFTLSRSGIAAFNQFPEVSTDSIRELNKRTTTDSGFFGETWSLKLSESLHKQAIVFDALESAVVQSPDVTDDDLDNSFLASLIMCTRIFQTRDARGSKRDAVDVSLSSRLTRVNHAIEKFVLEVKAIGLWDSLTAVQFSEFARTLDPNSSNGVDHAWGGQHFHFGGAVSGGKVRGLYPHNFQESTDNPIALSRGRMIPTYSWEAMWLGTAEWFGINATTSEMDKVLPMHSNFPPDKLYRESELYKPAGWTDSPSAPPTKTPSSSPVTDSPTTPPTTAIPSSSPSMSPTSSPVESTNPPSTAPTARPSTKTPSTSPSQSPSESPTQTPTQSPTLKGQTTPPSASPMTAAPSSSPTKQPSTSPSGSPTTLMPSTSPSSGPTTSNPTASPTTLLPTTTPSSGPSRSPSTSPTDEPSASPTQLTITEVVDVTVSAAIELQGITVPDTNDEFCALVVILAASILATLGSAANTVVVTQINGIDASLCYSASSRRRLARILEEGSTAGGGTSVGFDAGISVTEECTGSTCNEANVGTPNDEVASTALQNIESTLEQSVSTTGDIPSTLVQTIQTVAADSEDEVVINSVASLAVSADAVTVDESSVVVEARILTSSPTTSPSSSPSTKPSISPTPVPKADAVLKGSISVENVSSRRRLVSNLPEGFIDAVQDSICALVSYEDCTTTVTKINGQSVGRVRGRQLQSSIILIEFETIIQFICDAGCSTSPQAIQTLADSVYQQASSDLQSAITSAALINSIGAASSDIANLLANANISGDYSQVVVPLLALLNWYPNWSGGSNTCKNDINNAPLYMRLNTLFFENSLESCCKRYYSWAYIECAGENAVTPSGYFPNWGGTSGTAEKCLNDGELLPEYMQNDPDTWLMGKSMDFAFNNLFPIVLTSELADSVEKCCERYFSWTYNDCIVATSGGSVTSTGSLKWYFDGDICTQDCREDGALCGGFANSWNELFDTASACCAGKLSWIPRSTCVAQSTKTAVASSGQWFVDWSLEKCVKDCDNSADVDCGGIANTWDQLHASSGACCERICKAMKFGLGPGFDDEDEAATGNEGGGIPL</sequence>
<dbReference type="Pfam" id="PF07394">
    <property type="entry name" value="DUF1501"/>
    <property type="match status" value="1"/>
</dbReference>
<feature type="compositionally biased region" description="Low complexity" evidence="1">
    <location>
        <begin position="1192"/>
        <end position="1349"/>
    </location>
</feature>
<feature type="region of interest" description="Disordered" evidence="1">
    <location>
        <begin position="1539"/>
        <end position="1562"/>
    </location>
</feature>
<accession>K0RH85</accession>
<dbReference type="EMBL" id="AGNL01046073">
    <property type="protein sequence ID" value="EJK48261.1"/>
    <property type="molecule type" value="Genomic_DNA"/>
</dbReference>
<comment type="caution">
    <text evidence="2">The sequence shown here is derived from an EMBL/GenBank/DDBJ whole genome shotgun (WGS) entry which is preliminary data.</text>
</comment>
<dbReference type="PANTHER" id="PTHR43737">
    <property type="entry name" value="BLL7424 PROTEIN"/>
    <property type="match status" value="1"/>
</dbReference>
<feature type="region of interest" description="Disordered" evidence="1">
    <location>
        <begin position="1179"/>
        <end position="1350"/>
    </location>
</feature>
<proteinExistence type="predicted"/>
<dbReference type="InterPro" id="IPR010869">
    <property type="entry name" value="DUF1501"/>
</dbReference>
<feature type="compositionally biased region" description="Low complexity" evidence="1">
    <location>
        <begin position="1539"/>
        <end position="1558"/>
    </location>
</feature>